<feature type="transmembrane region" description="Helical" evidence="1">
    <location>
        <begin position="163"/>
        <end position="181"/>
    </location>
</feature>
<feature type="transmembrane region" description="Helical" evidence="1">
    <location>
        <begin position="61"/>
        <end position="80"/>
    </location>
</feature>
<reference evidence="2 3" key="1">
    <citation type="submission" date="2019-09" db="EMBL/GenBank/DDBJ databases">
        <title>Complete genome sequence of Arachidicoccus sp. B3-10 isolated from apple orchard soil.</title>
        <authorList>
            <person name="Kim H.S."/>
            <person name="Han K.-I."/>
            <person name="Suh M.K."/>
            <person name="Lee K.C."/>
            <person name="Eom M.K."/>
            <person name="Kim J.-S."/>
            <person name="Kang S.W."/>
            <person name="Sin Y."/>
            <person name="Lee J.-S."/>
        </authorList>
    </citation>
    <scope>NUCLEOTIDE SEQUENCE [LARGE SCALE GENOMIC DNA]</scope>
    <source>
        <strain evidence="2 3">B3-10</strain>
    </source>
</reference>
<proteinExistence type="predicted"/>
<protein>
    <submittedName>
        <fullName evidence="2">Uncharacterized protein</fullName>
    </submittedName>
</protein>
<dbReference type="AlphaFoldDB" id="A0A5P2FW95"/>
<keyword evidence="3" id="KW-1185">Reference proteome</keyword>
<name>A0A5P2FW95_9BACT</name>
<dbReference type="Proteomes" id="UP000292424">
    <property type="component" value="Chromosome"/>
</dbReference>
<dbReference type="RefSeq" id="WP_131328683.1">
    <property type="nucleotide sequence ID" value="NZ_CP044016.1"/>
</dbReference>
<accession>A0A5P2FW95</accession>
<evidence type="ECO:0000256" key="1">
    <source>
        <dbReference type="SAM" id="Phobius"/>
    </source>
</evidence>
<feature type="transmembrane region" description="Helical" evidence="1">
    <location>
        <begin position="92"/>
        <end position="109"/>
    </location>
</feature>
<organism evidence="2 3">
    <name type="scientific">Rhizosphaericola mali</name>
    <dbReference type="NCBI Taxonomy" id="2545455"/>
    <lineage>
        <taxon>Bacteria</taxon>
        <taxon>Pseudomonadati</taxon>
        <taxon>Bacteroidota</taxon>
        <taxon>Chitinophagia</taxon>
        <taxon>Chitinophagales</taxon>
        <taxon>Chitinophagaceae</taxon>
        <taxon>Rhizosphaericola</taxon>
    </lineage>
</organism>
<evidence type="ECO:0000313" key="3">
    <source>
        <dbReference type="Proteomes" id="UP000292424"/>
    </source>
</evidence>
<keyword evidence="1" id="KW-1133">Transmembrane helix</keyword>
<dbReference type="EMBL" id="CP044016">
    <property type="protein sequence ID" value="QES87796.1"/>
    <property type="molecule type" value="Genomic_DNA"/>
</dbReference>
<feature type="transmembrane region" description="Helical" evidence="1">
    <location>
        <begin position="140"/>
        <end position="157"/>
    </location>
</feature>
<feature type="transmembrane region" description="Helical" evidence="1">
    <location>
        <begin position="115"/>
        <end position="133"/>
    </location>
</feature>
<dbReference type="KEGG" id="arac:E0W69_003640"/>
<feature type="transmembrane region" description="Helical" evidence="1">
    <location>
        <begin position="32"/>
        <end position="49"/>
    </location>
</feature>
<gene>
    <name evidence="2" type="ORF">E0W69_003640</name>
</gene>
<keyword evidence="1" id="KW-0812">Transmembrane</keyword>
<keyword evidence="1" id="KW-0472">Membrane</keyword>
<sequence>MEDKELTEIESFQLIQDMINKSRSSVMDKGTWPIYWGCTIAFCSFFLYFQLLFKWKMPFNIFYLTYIALAIMIFVIIKNSKHKNVSSHSQRPIAYTWIAYVIAINIMGFDPQTNYSGISFMVLYGIPTFITGGIMNYKPLILGGISCWILAIIGFFCNGLTQIMLEGFAAIAAWVIPGLMIRRRYLQVKKGVHV</sequence>
<evidence type="ECO:0000313" key="2">
    <source>
        <dbReference type="EMBL" id="QES87796.1"/>
    </source>
</evidence>
<dbReference type="OrthoDB" id="670335at2"/>